<evidence type="ECO:0000256" key="1">
    <source>
        <dbReference type="SAM" id="MobiDB-lite"/>
    </source>
</evidence>
<sequence length="1072" mass="116446">MKVLEVSRPSGDVYSRVSASDSASSGSPAAQSDASRGDASPNASPNEPLAPGEDSPSEELEEIPYAMVTTEANEIWQCWAGGKRLINLASAGAETTSSVYLSMHFSFSGKFGAFRTDDGFLVIAPMSALRLPVGITAAAATEVTAVGLAATVVTTPSLVADQLVWLGDHCVAMAVRTPTSVNASQSCVFIGGPGSKWMDLLFPSPVILVEGRDVKYVSYDCLGVVQYTESATLQTFGPGSCHPAAMICFAIDSNASQHEQWSSDDEDTESASRNAGLAPELSKLRENLRRKKCDAALGNEDLTYLFFRRRWQQRRLGVRQRLNDAADFLDTLSLSEKENAYAVLTDAVQYEYDVRNIVVILKAIRLLVPRIKREQRRVPALQAAAEPQSAARVNFSLYYRLIRDFRVLHLLRARLELLLTYQDFQSLKLPRVVGLCCRDADLALDLCDAYDLSRVRRAPRGRVAALREALDTLRDGVLLDRVVLAVSQKDGAAVERELRVLWPELLGAPVPAEVGSGGLRRCLRELAARPRLDVYRGAAWACLKFQHRQLAKTVMRHERTPSVVLYFLRLVEDHAAIFRYGLAHDDTDALDYAVYLHCQSVLLAGARPAALHSKYNWTQLEQLILAEAQAVAAGEAEPGVGTAVGGKTEAGGKTGGSGKVMLGAGSLYAAAPQLAVRYVEEFFRRRGSELPLATADRVWERFLGEYRRHWAAPEAAAGAGATFISSLINTRSFMKDSRKGQVQRHAADVRRLSKTAAVGVACSYCQSQACTSCAAGLPAPWLERYADLLELHSRVCVAGVSGGVLPVVSPHTTDGSVKALAQDLIVRNNEKGVAELLGRLEVPLHVLLLWKLEVLAALGEWGLFCEFAVQAVRAAVPALESRLSAGAALFASRRDDFFARLQRPRDANKLQSLVGGVLSLSKSTPALAHFAPILPSEVQQPAERADKHCPKELGAFDQLPVVDFVAVAKNHDKPNVALCLVPYIHSTLLREKWGGLLGLKSVEQFATNAIECAAAKCGKKLPGGKQGDYQLFLQLSREALENRKAMSANLIPVHNVSASKPHSQNSVLNSSR</sequence>
<dbReference type="RefSeq" id="XP_011130488.1">
    <property type="nucleotide sequence ID" value="XM_011132186.1"/>
</dbReference>
<dbReference type="eggNOG" id="KOG2280">
    <property type="taxonomic scope" value="Eukaryota"/>
</dbReference>
<dbReference type="GO" id="GO:0006886">
    <property type="term" value="P:intracellular protein transport"/>
    <property type="evidence" value="ECO:0007669"/>
    <property type="project" value="InterPro"/>
</dbReference>
<dbReference type="VEuPathDB" id="CryptoDB:GNI_075900"/>
<dbReference type="GeneID" id="22912774"/>
<protein>
    <submittedName>
        <fullName evidence="2">Uncharacterized protein</fullName>
    </submittedName>
</protein>
<dbReference type="EMBL" id="AFNH02000568">
    <property type="protein sequence ID" value="EZG66777.1"/>
    <property type="molecule type" value="Genomic_DNA"/>
</dbReference>
<reference evidence="2" key="1">
    <citation type="submission" date="2013-12" db="EMBL/GenBank/DDBJ databases">
        <authorList>
            <person name="Omoto C.K."/>
            <person name="Sibley D."/>
            <person name="Venepally P."/>
            <person name="Hadjithomas M."/>
            <person name="Karamycheva S."/>
            <person name="Brunk B."/>
            <person name="Roos D."/>
            <person name="Caler E."/>
            <person name="Lorenzi H."/>
        </authorList>
    </citation>
    <scope>NUCLEOTIDE SEQUENCE</scope>
</reference>
<dbReference type="GO" id="GO:0042144">
    <property type="term" value="P:vacuole fusion, non-autophagic"/>
    <property type="evidence" value="ECO:0007669"/>
    <property type="project" value="TreeGrafter"/>
</dbReference>
<dbReference type="PANTHER" id="PTHR12811:SF0">
    <property type="entry name" value="VACUOLAR PROTEIN SORTING-ASSOCIATED PROTEIN 16 HOMOLOG"/>
    <property type="match status" value="1"/>
</dbReference>
<dbReference type="InterPro" id="IPR016534">
    <property type="entry name" value="VPS16"/>
</dbReference>
<dbReference type="Proteomes" id="UP000019763">
    <property type="component" value="Unassembled WGS sequence"/>
</dbReference>
<gene>
    <name evidence="2" type="ORF">GNI_075900</name>
</gene>
<dbReference type="AlphaFoldDB" id="A0A023B6U7"/>
<feature type="compositionally biased region" description="Low complexity" evidence="1">
    <location>
        <begin position="18"/>
        <end position="34"/>
    </location>
</feature>
<accession>A0A023B6U7</accession>
<evidence type="ECO:0000313" key="2">
    <source>
        <dbReference type="EMBL" id="EZG66777.1"/>
    </source>
</evidence>
<proteinExistence type="predicted"/>
<organism evidence="2 3">
    <name type="scientific">Gregarina niphandrodes</name>
    <name type="common">Septate eugregarine</name>
    <dbReference type="NCBI Taxonomy" id="110365"/>
    <lineage>
        <taxon>Eukaryota</taxon>
        <taxon>Sar</taxon>
        <taxon>Alveolata</taxon>
        <taxon>Apicomplexa</taxon>
        <taxon>Conoidasida</taxon>
        <taxon>Gregarinasina</taxon>
        <taxon>Eugregarinorida</taxon>
        <taxon>Gregarinidae</taxon>
        <taxon>Gregarina</taxon>
    </lineage>
</organism>
<feature type="region of interest" description="Disordered" evidence="1">
    <location>
        <begin position="1"/>
        <end position="59"/>
    </location>
</feature>
<name>A0A023B6U7_GRENI</name>
<dbReference type="GO" id="GO:0003779">
    <property type="term" value="F:actin binding"/>
    <property type="evidence" value="ECO:0007669"/>
    <property type="project" value="TreeGrafter"/>
</dbReference>
<dbReference type="GO" id="GO:0030897">
    <property type="term" value="C:HOPS complex"/>
    <property type="evidence" value="ECO:0007669"/>
    <property type="project" value="TreeGrafter"/>
</dbReference>
<dbReference type="GO" id="GO:0005765">
    <property type="term" value="C:lysosomal membrane"/>
    <property type="evidence" value="ECO:0007669"/>
    <property type="project" value="TreeGrafter"/>
</dbReference>
<comment type="caution">
    <text evidence="2">The sequence shown here is derived from an EMBL/GenBank/DDBJ whole genome shotgun (WGS) entry which is preliminary data.</text>
</comment>
<evidence type="ECO:0000313" key="3">
    <source>
        <dbReference type="Proteomes" id="UP000019763"/>
    </source>
</evidence>
<keyword evidence="3" id="KW-1185">Reference proteome</keyword>
<dbReference type="GO" id="GO:0016197">
    <property type="term" value="P:endosomal transport"/>
    <property type="evidence" value="ECO:0007669"/>
    <property type="project" value="TreeGrafter"/>
</dbReference>
<dbReference type="PANTHER" id="PTHR12811">
    <property type="entry name" value="VACUOLAR PROTEIN SORTING VPS16"/>
    <property type="match status" value="1"/>
</dbReference>
<dbReference type="GO" id="GO:0005768">
    <property type="term" value="C:endosome"/>
    <property type="evidence" value="ECO:0007669"/>
    <property type="project" value="TreeGrafter"/>
</dbReference>